<proteinExistence type="inferred from homology"/>
<dbReference type="KEGG" id="cqu:CpipJ_CPIJ002129"/>
<sequence>MKLLACAVLLLVGLTVANGSTRKIDWSLVRPISEFSHVAKRIEDLTEGKTGYNSGSNQRIVGGQIASPGQFPYQVAVLTDIAGGIGLCGGVLISSNFILTAAVCVDGASEGTVILGAQNLQNENEAGQVRIDFSSSDIRVHEQYLEFIFRHNIAVVRLPTPAPMTGRIQPARLPAVTDSRTFAGMAATVSGFGRTSDASTSFSDVLRYVFNPILTNADCGAGWWGDLIDGQKLCLSNVNGRGPCVGDDGGPLTILEGGQTLLVGIHSFGAVLGCEVNWPAVFVRITFYSDWIRTHTDV</sequence>
<dbReference type="GO" id="GO:0006508">
    <property type="term" value="P:proteolysis"/>
    <property type="evidence" value="ECO:0007669"/>
    <property type="project" value="UniProtKB-KW"/>
</dbReference>
<dbReference type="PANTHER" id="PTHR24256">
    <property type="entry name" value="TRYPTASE-RELATED"/>
    <property type="match status" value="1"/>
</dbReference>
<dbReference type="OMA" id="PIMTNAD"/>
<evidence type="ECO:0000256" key="3">
    <source>
        <dbReference type="ARBA" id="ARBA00022825"/>
    </source>
</evidence>
<dbReference type="Pfam" id="PF00089">
    <property type="entry name" value="Trypsin"/>
    <property type="match status" value="1"/>
</dbReference>
<evidence type="ECO:0000256" key="7">
    <source>
        <dbReference type="SAM" id="SignalP"/>
    </source>
</evidence>
<evidence type="ECO:0000313" key="9">
    <source>
        <dbReference type="EMBL" id="EDS32260.1"/>
    </source>
</evidence>
<reference evidence="9" key="1">
    <citation type="submission" date="2007-03" db="EMBL/GenBank/DDBJ databases">
        <title>Annotation of Culex pipiens quinquefasciatus.</title>
        <authorList>
            <consortium name="The Broad Institute Genome Sequencing Platform"/>
            <person name="Atkinson P.W."/>
            <person name="Hemingway J."/>
            <person name="Christensen B.M."/>
            <person name="Higgs S."/>
            <person name="Kodira C."/>
            <person name="Hannick L."/>
            <person name="Megy K."/>
            <person name="O'Leary S."/>
            <person name="Pearson M."/>
            <person name="Haas B.J."/>
            <person name="Mauceli E."/>
            <person name="Wortman J.R."/>
            <person name="Lee N.H."/>
            <person name="Guigo R."/>
            <person name="Stanke M."/>
            <person name="Alvarado L."/>
            <person name="Amedeo P."/>
            <person name="Antoine C.H."/>
            <person name="Arensburger P."/>
            <person name="Bidwell S.L."/>
            <person name="Crawford M."/>
            <person name="Camaro F."/>
            <person name="Devon K."/>
            <person name="Engels R."/>
            <person name="Hammond M."/>
            <person name="Howarth C."/>
            <person name="Koehrsen M."/>
            <person name="Lawson D."/>
            <person name="Montgomery P."/>
            <person name="Nene V."/>
            <person name="Nusbaum C."/>
            <person name="Puiu D."/>
            <person name="Romero-Severson J."/>
            <person name="Severson D.W."/>
            <person name="Shumway M."/>
            <person name="Sisk P."/>
            <person name="Stolte C."/>
            <person name="Zeng Q."/>
            <person name="Eisenstadt E."/>
            <person name="Fraser-Liggett C."/>
            <person name="Strausberg R."/>
            <person name="Galagan J."/>
            <person name="Birren B."/>
            <person name="Collins F.H."/>
        </authorList>
    </citation>
    <scope>NUCLEOTIDE SEQUENCE [LARGE SCALE GENOMIC DNA]</scope>
    <source>
        <strain evidence="9">JHB</strain>
    </source>
</reference>
<protein>
    <submittedName>
        <fullName evidence="9">Trypsin alpha-4</fullName>
    </submittedName>
</protein>
<dbReference type="HOGENOM" id="CLU_006842_7_6_1"/>
<evidence type="ECO:0000256" key="2">
    <source>
        <dbReference type="ARBA" id="ARBA00022801"/>
    </source>
</evidence>
<dbReference type="FunCoup" id="B0W3W3">
    <property type="interactions" value="2"/>
</dbReference>
<name>B0W3W3_CULQU</name>
<keyword evidence="1" id="KW-0645">Protease</keyword>
<evidence type="ECO:0000256" key="4">
    <source>
        <dbReference type="ARBA" id="ARBA00023157"/>
    </source>
</evidence>
<dbReference type="EnsemblMetazoa" id="CPIJ002129-RA">
    <property type="protein sequence ID" value="CPIJ002129-PA"/>
    <property type="gene ID" value="CPIJ002129"/>
</dbReference>
<dbReference type="InParanoid" id="B0W3W3"/>
<evidence type="ECO:0000256" key="6">
    <source>
        <dbReference type="ARBA" id="ARBA00024195"/>
    </source>
</evidence>
<keyword evidence="7" id="KW-0732">Signal</keyword>
<dbReference type="eggNOG" id="KOG3627">
    <property type="taxonomic scope" value="Eukaryota"/>
</dbReference>
<keyword evidence="2" id="KW-0378">Hydrolase</keyword>
<gene>
    <name evidence="10" type="primary">6032872</name>
    <name evidence="9" type="ORF">CpipJ_CPIJ002129</name>
</gene>
<evidence type="ECO:0000256" key="5">
    <source>
        <dbReference type="ARBA" id="ARBA00023180"/>
    </source>
</evidence>
<evidence type="ECO:0000313" key="11">
    <source>
        <dbReference type="Proteomes" id="UP000002320"/>
    </source>
</evidence>
<dbReference type="VEuPathDB" id="VectorBase:CQUJHB015400"/>
<dbReference type="SMART" id="SM00020">
    <property type="entry name" value="Tryp_SPc"/>
    <property type="match status" value="1"/>
</dbReference>
<dbReference type="EMBL" id="DS231833">
    <property type="protein sequence ID" value="EDS32260.1"/>
    <property type="molecule type" value="Genomic_DNA"/>
</dbReference>
<dbReference type="InterPro" id="IPR001314">
    <property type="entry name" value="Peptidase_S1A"/>
</dbReference>
<keyword evidence="3" id="KW-0720">Serine protease</keyword>
<dbReference type="STRING" id="7176.B0W3W3"/>
<evidence type="ECO:0000259" key="8">
    <source>
        <dbReference type="PROSITE" id="PS50240"/>
    </source>
</evidence>
<dbReference type="InterPro" id="IPR051487">
    <property type="entry name" value="Ser/Thr_Proteases_Immune/Dev"/>
</dbReference>
<accession>B0W3W3</accession>
<dbReference type="AlphaFoldDB" id="B0W3W3"/>
<reference evidence="10" key="2">
    <citation type="submission" date="2021-02" db="UniProtKB">
        <authorList>
            <consortium name="EnsemblMetazoa"/>
        </authorList>
    </citation>
    <scope>IDENTIFICATION</scope>
    <source>
        <strain evidence="10">JHB</strain>
    </source>
</reference>
<keyword evidence="11" id="KW-1185">Reference proteome</keyword>
<dbReference type="MEROPS" id="S01.B16"/>
<evidence type="ECO:0000313" key="10">
    <source>
        <dbReference type="EnsemblMetazoa" id="CPIJ002129-PA"/>
    </source>
</evidence>
<dbReference type="CDD" id="cd00190">
    <property type="entry name" value="Tryp_SPc"/>
    <property type="match status" value="1"/>
</dbReference>
<comment type="similarity">
    <text evidence="6">Belongs to the peptidase S1 family. CLIP subfamily.</text>
</comment>
<keyword evidence="5" id="KW-0325">Glycoprotein</keyword>
<feature type="chain" id="PRO_5011407394" evidence="7">
    <location>
        <begin position="20"/>
        <end position="298"/>
    </location>
</feature>
<dbReference type="GO" id="GO:0004252">
    <property type="term" value="F:serine-type endopeptidase activity"/>
    <property type="evidence" value="ECO:0007669"/>
    <property type="project" value="InterPro"/>
</dbReference>
<dbReference type="InterPro" id="IPR009003">
    <property type="entry name" value="Peptidase_S1_PA"/>
</dbReference>
<dbReference type="PRINTS" id="PR00722">
    <property type="entry name" value="CHYMOTRYPSIN"/>
</dbReference>
<dbReference type="Gene3D" id="2.40.10.10">
    <property type="entry name" value="Trypsin-like serine proteases"/>
    <property type="match status" value="1"/>
</dbReference>
<dbReference type="InterPro" id="IPR001254">
    <property type="entry name" value="Trypsin_dom"/>
</dbReference>
<feature type="domain" description="Peptidase S1" evidence="8">
    <location>
        <begin position="60"/>
        <end position="297"/>
    </location>
</feature>
<dbReference type="PROSITE" id="PS50240">
    <property type="entry name" value="TRYPSIN_DOM"/>
    <property type="match status" value="1"/>
</dbReference>
<feature type="signal peptide" evidence="7">
    <location>
        <begin position="1"/>
        <end position="19"/>
    </location>
</feature>
<dbReference type="InterPro" id="IPR043504">
    <property type="entry name" value="Peptidase_S1_PA_chymotrypsin"/>
</dbReference>
<dbReference type="Proteomes" id="UP000002320">
    <property type="component" value="Unassembled WGS sequence"/>
</dbReference>
<dbReference type="VEuPathDB" id="VectorBase:CPIJ002129"/>
<evidence type="ECO:0000256" key="1">
    <source>
        <dbReference type="ARBA" id="ARBA00022670"/>
    </source>
</evidence>
<dbReference type="FunFam" id="2.40.10.10:FF:000034">
    <property type="entry name" value="Eupolytin"/>
    <property type="match status" value="1"/>
</dbReference>
<keyword evidence="4" id="KW-1015">Disulfide bond</keyword>
<organism>
    <name type="scientific">Culex quinquefasciatus</name>
    <name type="common">Southern house mosquito</name>
    <name type="synonym">Culex pungens</name>
    <dbReference type="NCBI Taxonomy" id="7176"/>
    <lineage>
        <taxon>Eukaryota</taxon>
        <taxon>Metazoa</taxon>
        <taxon>Ecdysozoa</taxon>
        <taxon>Arthropoda</taxon>
        <taxon>Hexapoda</taxon>
        <taxon>Insecta</taxon>
        <taxon>Pterygota</taxon>
        <taxon>Neoptera</taxon>
        <taxon>Endopterygota</taxon>
        <taxon>Diptera</taxon>
        <taxon>Nematocera</taxon>
        <taxon>Culicoidea</taxon>
        <taxon>Culicidae</taxon>
        <taxon>Culicinae</taxon>
        <taxon>Culicini</taxon>
        <taxon>Culex</taxon>
        <taxon>Culex</taxon>
    </lineage>
</organism>
<dbReference type="OrthoDB" id="5565075at2759"/>
<dbReference type="SUPFAM" id="SSF50494">
    <property type="entry name" value="Trypsin-like serine proteases"/>
    <property type="match status" value="1"/>
</dbReference>